<dbReference type="EMBL" id="CP024955">
    <property type="protein sequence ID" value="ATY83839.1"/>
    <property type="molecule type" value="Genomic_DNA"/>
</dbReference>
<evidence type="ECO:0000259" key="4">
    <source>
        <dbReference type="Pfam" id="PF16363"/>
    </source>
</evidence>
<gene>
    <name evidence="5" type="ORF">CVV65_01685</name>
</gene>
<dbReference type="GO" id="GO:0033499">
    <property type="term" value="P:galactose catabolic process via UDP-galactose, Leloir pathway"/>
    <property type="evidence" value="ECO:0007669"/>
    <property type="project" value="TreeGrafter"/>
</dbReference>
<evidence type="ECO:0000256" key="1">
    <source>
        <dbReference type="ARBA" id="ARBA00007637"/>
    </source>
</evidence>
<comment type="similarity">
    <text evidence="1">Belongs to the NAD(P)-dependent epimerase/dehydratase family.</text>
</comment>
<evidence type="ECO:0000256" key="2">
    <source>
        <dbReference type="ARBA" id="ARBA00018569"/>
    </source>
</evidence>
<keyword evidence="6" id="KW-1185">Reference proteome</keyword>
<evidence type="ECO:0000313" key="6">
    <source>
        <dbReference type="Proteomes" id="UP000231932"/>
    </source>
</evidence>
<evidence type="ECO:0000256" key="3">
    <source>
        <dbReference type="ARBA" id="ARBA00023144"/>
    </source>
</evidence>
<feature type="domain" description="NAD(P)-binding" evidence="4">
    <location>
        <begin position="16"/>
        <end position="161"/>
    </location>
</feature>
<dbReference type="AlphaFoldDB" id="A0A2K8N2U5"/>
<evidence type="ECO:0000313" key="5">
    <source>
        <dbReference type="EMBL" id="ATY83839.1"/>
    </source>
</evidence>
<sequence>MRGMDTVLVIGWGRVHGSHVVKRLVEAVRPVVVLENESTGHRETVRAVEALTGWEIPYVPGDVGDGDGVRLIVEEHRVGAVMHFAAKSVVGESVRHPEVYFAENAARGIAFFSGVVRGRGESDRAVLHGGGVRESRGVPIPEEHPVRPINPFGASKVMLEQVLGWL</sequence>
<dbReference type="KEGG" id="kyr:CVV65_01685"/>
<dbReference type="Gene3D" id="3.40.50.720">
    <property type="entry name" value="NAD(P)-binding Rossmann-like Domain"/>
    <property type="match status" value="1"/>
</dbReference>
<proteinExistence type="inferred from homology"/>
<dbReference type="InterPro" id="IPR036291">
    <property type="entry name" value="NAD(P)-bd_dom_sf"/>
</dbReference>
<keyword evidence="3" id="KW-0119">Carbohydrate metabolism</keyword>
<accession>A0A2K8N2U5</accession>
<dbReference type="InterPro" id="IPR016040">
    <property type="entry name" value="NAD(P)-bd_dom"/>
</dbReference>
<name>A0A2K8N2U5_9BACL</name>
<dbReference type="SUPFAM" id="SSF51735">
    <property type="entry name" value="NAD(P)-binding Rossmann-fold domains"/>
    <property type="match status" value="1"/>
</dbReference>
<dbReference type="PANTHER" id="PTHR43725">
    <property type="entry name" value="UDP-GLUCOSE 4-EPIMERASE"/>
    <property type="match status" value="1"/>
</dbReference>
<organism evidence="5 6">
    <name type="scientific">Kyrpidia spormannii</name>
    <dbReference type="NCBI Taxonomy" id="2055160"/>
    <lineage>
        <taxon>Bacteria</taxon>
        <taxon>Bacillati</taxon>
        <taxon>Bacillota</taxon>
        <taxon>Bacilli</taxon>
        <taxon>Bacillales</taxon>
        <taxon>Alicyclobacillaceae</taxon>
        <taxon>Kyrpidia</taxon>
    </lineage>
</organism>
<dbReference type="Proteomes" id="UP000231932">
    <property type="component" value="Chromosome"/>
</dbReference>
<dbReference type="Pfam" id="PF16363">
    <property type="entry name" value="GDP_Man_Dehyd"/>
    <property type="match status" value="1"/>
</dbReference>
<protein>
    <recommendedName>
        <fullName evidence="2">UDP-glucose 4-epimerase</fullName>
    </recommendedName>
</protein>
<dbReference type="PANTHER" id="PTHR43725:SF53">
    <property type="entry name" value="UDP-ARABINOSE 4-EPIMERASE 1"/>
    <property type="match status" value="1"/>
</dbReference>
<keyword evidence="3" id="KW-0299">Galactose metabolism</keyword>
<reference evidence="6" key="1">
    <citation type="submission" date="2017-11" db="EMBL/GenBank/DDBJ databases">
        <title>Complete Genome Sequence of Kyrpidia sp. Strain EA-1, a thermophilic, hydrogen-oxidizing Bacterium, isolated from the Azores.</title>
        <authorList>
            <person name="Reiner J.E."/>
            <person name="Lapp C.J."/>
            <person name="Bunk B."/>
            <person name="Gescher J."/>
        </authorList>
    </citation>
    <scope>NUCLEOTIDE SEQUENCE [LARGE SCALE GENOMIC DNA]</scope>
    <source>
        <strain evidence="6">EA-1</strain>
    </source>
</reference>